<comment type="caution">
    <text evidence="2">The sequence shown here is derived from an EMBL/GenBank/DDBJ whole genome shotgun (WGS) entry which is preliminary data.</text>
</comment>
<protein>
    <recommendedName>
        <fullName evidence="4">Protein phosphatase inhibitor 2</fullName>
    </recommendedName>
</protein>
<dbReference type="PANTHER" id="PTHR12398:SF20">
    <property type="entry name" value="PROTEIN PHOSPHATASE 1 REGULATORY INHIBITOR SUBUNIT 2"/>
    <property type="match status" value="1"/>
</dbReference>
<sequence length="159" mass="18319">MSHSPNLNAKPPKGILKKSKSNAETTRLRWDEANIELTEAQKDSTMKVNEPKTPYVRYDADTDQVLNLDEIPGGFSLDRGTESDKSSVTSNGSKGSRRRVSVSDDDWEVDDEDKTEEEKQEEKKRHEEFLRKRAMHYHMGAALRHPKEEDEREDPMEES</sequence>
<feature type="region of interest" description="Disordered" evidence="1">
    <location>
        <begin position="1"/>
        <end position="28"/>
    </location>
</feature>
<keyword evidence="3" id="KW-1185">Reference proteome</keyword>
<evidence type="ECO:0000313" key="3">
    <source>
        <dbReference type="Proteomes" id="UP000740926"/>
    </source>
</evidence>
<reference evidence="2 3" key="1">
    <citation type="journal article" date="2020" name="Microb. Genom.">
        <title>Genetic diversity of clinical and environmental Mucorales isolates obtained from an investigation of mucormycosis cases among solid organ transplant recipients.</title>
        <authorList>
            <person name="Nguyen M.H."/>
            <person name="Kaul D."/>
            <person name="Muto C."/>
            <person name="Cheng S.J."/>
            <person name="Richter R.A."/>
            <person name="Bruno V.M."/>
            <person name="Liu G."/>
            <person name="Beyhan S."/>
            <person name="Sundermann A.J."/>
            <person name="Mounaud S."/>
            <person name="Pasculle A.W."/>
            <person name="Nierman W.C."/>
            <person name="Driscoll E."/>
            <person name="Cumbie R."/>
            <person name="Clancy C.J."/>
            <person name="Dupont C.L."/>
        </authorList>
    </citation>
    <scope>NUCLEOTIDE SEQUENCE [LARGE SCALE GENOMIC DNA]</scope>
    <source>
        <strain evidence="2 3">GL24</strain>
    </source>
</reference>
<gene>
    <name evidence="2" type="ORF">G6F50_009813</name>
</gene>
<proteinExistence type="predicted"/>
<evidence type="ECO:0000256" key="1">
    <source>
        <dbReference type="SAM" id="MobiDB-lite"/>
    </source>
</evidence>
<evidence type="ECO:0008006" key="4">
    <source>
        <dbReference type="Google" id="ProtNLM"/>
    </source>
</evidence>
<organism evidence="2 3">
    <name type="scientific">Rhizopus delemar</name>
    <dbReference type="NCBI Taxonomy" id="936053"/>
    <lineage>
        <taxon>Eukaryota</taxon>
        <taxon>Fungi</taxon>
        <taxon>Fungi incertae sedis</taxon>
        <taxon>Mucoromycota</taxon>
        <taxon>Mucoromycotina</taxon>
        <taxon>Mucoromycetes</taxon>
        <taxon>Mucorales</taxon>
        <taxon>Mucorineae</taxon>
        <taxon>Rhizopodaceae</taxon>
        <taxon>Rhizopus</taxon>
    </lineage>
</organism>
<dbReference type="GO" id="GO:0004864">
    <property type="term" value="F:protein phosphatase inhibitor activity"/>
    <property type="evidence" value="ECO:0007669"/>
    <property type="project" value="InterPro"/>
</dbReference>
<dbReference type="OMA" id="NTEDHHA"/>
<accession>A0A9P6YW08</accession>
<dbReference type="Gene3D" id="6.10.250.1050">
    <property type="match status" value="1"/>
</dbReference>
<dbReference type="AlphaFoldDB" id="A0A9P6YW08"/>
<feature type="compositionally biased region" description="Acidic residues" evidence="1">
    <location>
        <begin position="103"/>
        <end position="115"/>
    </location>
</feature>
<dbReference type="EMBL" id="JAANIU010002005">
    <property type="protein sequence ID" value="KAG1565717.1"/>
    <property type="molecule type" value="Genomic_DNA"/>
</dbReference>
<dbReference type="PANTHER" id="PTHR12398">
    <property type="entry name" value="PROTEIN PHOSPHATASE INHIBITOR"/>
    <property type="match status" value="1"/>
</dbReference>
<name>A0A9P6YW08_9FUNG</name>
<feature type="compositionally biased region" description="Basic and acidic residues" evidence="1">
    <location>
        <begin position="116"/>
        <end position="131"/>
    </location>
</feature>
<dbReference type="Pfam" id="PF04979">
    <property type="entry name" value="IPP-2"/>
    <property type="match status" value="1"/>
</dbReference>
<feature type="region of interest" description="Disordered" evidence="1">
    <location>
        <begin position="70"/>
        <end position="159"/>
    </location>
</feature>
<feature type="compositionally biased region" description="Acidic residues" evidence="1">
    <location>
        <begin position="150"/>
        <end position="159"/>
    </location>
</feature>
<dbReference type="Proteomes" id="UP000740926">
    <property type="component" value="Unassembled WGS sequence"/>
</dbReference>
<dbReference type="GO" id="GO:0009966">
    <property type="term" value="P:regulation of signal transduction"/>
    <property type="evidence" value="ECO:0007669"/>
    <property type="project" value="InterPro"/>
</dbReference>
<evidence type="ECO:0000313" key="2">
    <source>
        <dbReference type="EMBL" id="KAG1565717.1"/>
    </source>
</evidence>
<dbReference type="InterPro" id="IPR007062">
    <property type="entry name" value="PPI-2"/>
</dbReference>